<sequence length="73" mass="8649">MIDATFEKENRSRKEKLSGIAESAFRFNCNKTETASKEKNEFSSIEYHFVYLIISTLRKSQKSENQRIWIAIR</sequence>
<gene>
    <name evidence="1" type="ORF">BO222_08960</name>
</gene>
<dbReference type="AlphaFoldDB" id="A0A1U7NEM2"/>
<dbReference type="Proteomes" id="UP000186341">
    <property type="component" value="Unassembled WGS sequence"/>
</dbReference>
<organism evidence="1 2">
    <name type="scientific">Ileibacterium valens</name>
    <dbReference type="NCBI Taxonomy" id="1862668"/>
    <lineage>
        <taxon>Bacteria</taxon>
        <taxon>Bacillati</taxon>
        <taxon>Bacillota</taxon>
        <taxon>Erysipelotrichia</taxon>
        <taxon>Erysipelotrichales</taxon>
        <taxon>Erysipelotrichaceae</taxon>
        <taxon>Ileibacterium</taxon>
    </lineage>
</organism>
<keyword evidence="2" id="KW-1185">Reference proteome</keyword>
<evidence type="ECO:0000313" key="1">
    <source>
        <dbReference type="EMBL" id="OLU38148.1"/>
    </source>
</evidence>
<dbReference type="RefSeq" id="WP_075820341.1">
    <property type="nucleotide sequence ID" value="NZ_CAJUTZ010000129.1"/>
</dbReference>
<evidence type="ECO:0000313" key="2">
    <source>
        <dbReference type="Proteomes" id="UP000186341"/>
    </source>
</evidence>
<protein>
    <submittedName>
        <fullName evidence="1">Uncharacterized protein</fullName>
    </submittedName>
</protein>
<name>A0A1U7NEM2_9FIRM</name>
<comment type="caution">
    <text evidence="1">The sequence shown here is derived from an EMBL/GenBank/DDBJ whole genome shotgun (WGS) entry which is preliminary data.</text>
</comment>
<accession>A0A1U7NEM2</accession>
<dbReference type="EMBL" id="MPJW01000176">
    <property type="protein sequence ID" value="OLU38148.1"/>
    <property type="molecule type" value="Genomic_DNA"/>
</dbReference>
<proteinExistence type="predicted"/>
<reference evidence="1 2" key="1">
    <citation type="submission" date="2016-11" db="EMBL/GenBank/DDBJ databases">
        <title>Description of two novel members of the family Erysipelotrichaceae: Ileibacterium lipovorans gen. nov., sp. nov. and Dubosiella newyorkensis, gen. nov., sp. nov.</title>
        <authorList>
            <person name="Cox L.M."/>
            <person name="Sohn J."/>
            <person name="Tyrrell K.L."/>
            <person name="Citron D.M."/>
            <person name="Lawson P.A."/>
            <person name="Patel N.B."/>
            <person name="Iizumi T."/>
            <person name="Perez-Perez G.I."/>
            <person name="Goldstein E.J."/>
            <person name="Blaser M.J."/>
        </authorList>
    </citation>
    <scope>NUCLEOTIDE SEQUENCE [LARGE SCALE GENOMIC DNA]</scope>
    <source>
        <strain evidence="1 2">NYU-BL-A3</strain>
    </source>
</reference>
<dbReference type="GeneID" id="82203291"/>